<comment type="caution">
    <text evidence="1">The sequence shown here is derived from an EMBL/GenBank/DDBJ whole genome shotgun (WGS) entry which is preliminary data.</text>
</comment>
<dbReference type="EMBL" id="BDGG01000015">
    <property type="protein sequence ID" value="GAV07738.1"/>
    <property type="molecule type" value="Genomic_DNA"/>
</dbReference>
<dbReference type="Proteomes" id="UP000186922">
    <property type="component" value="Unassembled WGS sequence"/>
</dbReference>
<accession>A0A1D1W6B3</accession>
<dbReference type="AlphaFoldDB" id="A0A1D1W6B3"/>
<evidence type="ECO:0000313" key="1">
    <source>
        <dbReference type="EMBL" id="GAV07738.1"/>
    </source>
</evidence>
<gene>
    <name evidence="1" type="primary">RvY_17545-1</name>
    <name evidence="1" type="synonym">RvY_17545.1</name>
    <name evidence="1" type="ORF">RvY_17545</name>
</gene>
<keyword evidence="2" id="KW-1185">Reference proteome</keyword>
<protein>
    <submittedName>
        <fullName evidence="1">Uncharacterized protein</fullName>
    </submittedName>
</protein>
<name>A0A1D1W6B3_RAMVA</name>
<reference evidence="1 2" key="1">
    <citation type="journal article" date="2016" name="Nat. Commun.">
        <title>Extremotolerant tardigrade genome and improved radiotolerance of human cultured cells by tardigrade-unique protein.</title>
        <authorList>
            <person name="Hashimoto T."/>
            <person name="Horikawa D.D."/>
            <person name="Saito Y."/>
            <person name="Kuwahara H."/>
            <person name="Kozuka-Hata H."/>
            <person name="Shin-I T."/>
            <person name="Minakuchi Y."/>
            <person name="Ohishi K."/>
            <person name="Motoyama A."/>
            <person name="Aizu T."/>
            <person name="Enomoto A."/>
            <person name="Kondo K."/>
            <person name="Tanaka S."/>
            <person name="Hara Y."/>
            <person name="Koshikawa S."/>
            <person name="Sagara H."/>
            <person name="Miura T."/>
            <person name="Yokobori S."/>
            <person name="Miyagawa K."/>
            <person name="Suzuki Y."/>
            <person name="Kubo T."/>
            <person name="Oyama M."/>
            <person name="Kohara Y."/>
            <person name="Fujiyama A."/>
            <person name="Arakawa K."/>
            <person name="Katayama T."/>
            <person name="Toyoda A."/>
            <person name="Kunieda T."/>
        </authorList>
    </citation>
    <scope>NUCLEOTIDE SEQUENCE [LARGE SCALE GENOMIC DNA]</scope>
    <source>
        <strain evidence="1 2">YOKOZUNA-1</strain>
    </source>
</reference>
<organism evidence="1 2">
    <name type="scientific">Ramazzottius varieornatus</name>
    <name type="common">Water bear</name>
    <name type="synonym">Tardigrade</name>
    <dbReference type="NCBI Taxonomy" id="947166"/>
    <lineage>
        <taxon>Eukaryota</taxon>
        <taxon>Metazoa</taxon>
        <taxon>Ecdysozoa</taxon>
        <taxon>Tardigrada</taxon>
        <taxon>Eutardigrada</taxon>
        <taxon>Parachela</taxon>
        <taxon>Hypsibioidea</taxon>
        <taxon>Ramazzottiidae</taxon>
        <taxon>Ramazzottius</taxon>
    </lineage>
</organism>
<sequence length="136" mass="15152">MDAESPQNCLPQRIIVHISLKPLPPSLLRIGLLVTRADIVRINKTLLDHWGGRARAFPVGQNPRTRYLTYLLANYVNEPSQLELGHSETTVDSTVCGKSQEEEEVYRHSTAAFSSLDTHHRCLNQSCTGGTGEIDK</sequence>
<proteinExistence type="predicted"/>
<evidence type="ECO:0000313" key="2">
    <source>
        <dbReference type="Proteomes" id="UP000186922"/>
    </source>
</evidence>